<dbReference type="PANTHER" id="PTHR46268">
    <property type="entry name" value="STRESS RESPONSE PROTEIN NHAX"/>
    <property type="match status" value="1"/>
</dbReference>
<dbReference type="PANTHER" id="PTHR46268:SF15">
    <property type="entry name" value="UNIVERSAL STRESS PROTEIN HP_0031"/>
    <property type="match status" value="1"/>
</dbReference>
<comment type="similarity">
    <text evidence="1">Belongs to the universal stress protein A family.</text>
</comment>
<organism evidence="3 4">
    <name type="scientific">Tahibacter soli</name>
    <dbReference type="NCBI Taxonomy" id="2983605"/>
    <lineage>
        <taxon>Bacteria</taxon>
        <taxon>Pseudomonadati</taxon>
        <taxon>Pseudomonadota</taxon>
        <taxon>Gammaproteobacteria</taxon>
        <taxon>Lysobacterales</taxon>
        <taxon>Rhodanobacteraceae</taxon>
        <taxon>Tahibacter</taxon>
    </lineage>
</organism>
<accession>A0A9X3YHH0</accession>
<dbReference type="Gene3D" id="3.40.50.12370">
    <property type="match status" value="1"/>
</dbReference>
<dbReference type="Pfam" id="PF00582">
    <property type="entry name" value="Usp"/>
    <property type="match status" value="1"/>
</dbReference>
<dbReference type="EMBL" id="JAOVZO020000003">
    <property type="protein sequence ID" value="MDC8011672.1"/>
    <property type="molecule type" value="Genomic_DNA"/>
</dbReference>
<evidence type="ECO:0000313" key="3">
    <source>
        <dbReference type="EMBL" id="MDC8011672.1"/>
    </source>
</evidence>
<comment type="caution">
    <text evidence="3">The sequence shown here is derived from an EMBL/GenBank/DDBJ whole genome shotgun (WGS) entry which is preliminary data.</text>
</comment>
<dbReference type="AlphaFoldDB" id="A0A9X3YHH0"/>
<name>A0A9X3YHH0_9GAMM</name>
<dbReference type="CDD" id="cd00293">
    <property type="entry name" value="USP-like"/>
    <property type="match status" value="1"/>
</dbReference>
<dbReference type="SUPFAM" id="SSF52402">
    <property type="entry name" value="Adenine nucleotide alpha hydrolases-like"/>
    <property type="match status" value="2"/>
</dbReference>
<evidence type="ECO:0000259" key="2">
    <source>
        <dbReference type="Pfam" id="PF00582"/>
    </source>
</evidence>
<dbReference type="PRINTS" id="PR01438">
    <property type="entry name" value="UNVRSLSTRESS"/>
</dbReference>
<reference evidence="3" key="1">
    <citation type="submission" date="2023-02" db="EMBL/GenBank/DDBJ databases">
        <title>Tahibacter soli sp. nov. isolated from soil.</title>
        <authorList>
            <person name="Baek J.H."/>
            <person name="Lee J.K."/>
            <person name="Choi D.G."/>
            <person name="Jeon C.O."/>
        </authorList>
    </citation>
    <scope>NUCLEOTIDE SEQUENCE</scope>
    <source>
        <strain evidence="3">BL</strain>
    </source>
</reference>
<proteinExistence type="inferred from homology"/>
<evidence type="ECO:0000313" key="4">
    <source>
        <dbReference type="Proteomes" id="UP001139971"/>
    </source>
</evidence>
<dbReference type="RefSeq" id="WP_263542888.1">
    <property type="nucleotide sequence ID" value="NZ_JAOVZO020000003.1"/>
</dbReference>
<protein>
    <submittedName>
        <fullName evidence="3">Universal stress protein</fullName>
    </submittedName>
</protein>
<dbReference type="InterPro" id="IPR006016">
    <property type="entry name" value="UspA"/>
</dbReference>
<evidence type="ECO:0000256" key="1">
    <source>
        <dbReference type="ARBA" id="ARBA00008791"/>
    </source>
</evidence>
<sequence>MQDILLPLTDAYDRNAACVYAAELAAGLGASLTALYAVQPFLGGPAFNSPGVIAEAVGYLLEQRKAAVEGAAPFLDWAQRRGVARALWETSDAPFARAVAAAASWHDIVVLQADADTETGRAAMLGEVLLTCGRPCIVVRGAASAPPRRIAVAWNGSVECVRAVQSSLGLLLRADEVVLLQSEPSERTASQLPRIDTYLKRHGVRPTYHPHKIGDRTPGESLLQAAQAAGADLMVMGAYGHSRFSEWVLGGATRHVLEEARLPVYLRH</sequence>
<feature type="domain" description="UspA" evidence="2">
    <location>
        <begin position="200"/>
        <end position="265"/>
    </location>
</feature>
<gene>
    <name evidence="3" type="ORF">OD750_003840</name>
</gene>
<keyword evidence="4" id="KW-1185">Reference proteome</keyword>
<dbReference type="Proteomes" id="UP001139971">
    <property type="component" value="Unassembled WGS sequence"/>
</dbReference>
<dbReference type="InterPro" id="IPR006015">
    <property type="entry name" value="Universal_stress_UspA"/>
</dbReference>